<dbReference type="EMBL" id="QJSX01000033">
    <property type="protein sequence ID" value="PYE48097.1"/>
    <property type="molecule type" value="Genomic_DNA"/>
</dbReference>
<proteinExistence type="predicted"/>
<name>A0A318RYH4_9DEIO</name>
<gene>
    <name evidence="1" type="ORF">DES52_1333</name>
</gene>
<comment type="caution">
    <text evidence="1">The sequence shown here is derived from an EMBL/GenBank/DDBJ whole genome shotgun (WGS) entry which is preliminary data.</text>
</comment>
<keyword evidence="2" id="KW-1185">Reference proteome</keyword>
<organism evidence="1 2">
    <name type="scientific">Deinococcus yavapaiensis KR-236</name>
    <dbReference type="NCBI Taxonomy" id="694435"/>
    <lineage>
        <taxon>Bacteria</taxon>
        <taxon>Thermotogati</taxon>
        <taxon>Deinococcota</taxon>
        <taxon>Deinococci</taxon>
        <taxon>Deinococcales</taxon>
        <taxon>Deinococcaceae</taxon>
        <taxon>Deinococcus</taxon>
    </lineage>
</organism>
<accession>A0A318RYH4</accession>
<dbReference type="Proteomes" id="UP000248326">
    <property type="component" value="Unassembled WGS sequence"/>
</dbReference>
<dbReference type="AlphaFoldDB" id="A0A318RYH4"/>
<evidence type="ECO:0000313" key="1">
    <source>
        <dbReference type="EMBL" id="PYE48097.1"/>
    </source>
</evidence>
<reference evidence="1 2" key="1">
    <citation type="submission" date="2018-06" db="EMBL/GenBank/DDBJ databases">
        <title>Genomic Encyclopedia of Type Strains, Phase IV (KMG-IV): sequencing the most valuable type-strain genomes for metagenomic binning, comparative biology and taxonomic classification.</title>
        <authorList>
            <person name="Goeker M."/>
        </authorList>
    </citation>
    <scope>NUCLEOTIDE SEQUENCE [LARGE SCALE GENOMIC DNA]</scope>
    <source>
        <strain evidence="1 2">DSM 18048</strain>
    </source>
</reference>
<sequence>MTMANISPLSNVPQDLHDILAASLELREAKQVLRSGNVIKGVQRHERAKKTLHRVMSTLADASSEESLREEFRSLLQAGVEFKRAYDAYQAGGAADSTAALKLVKAEKKLIGELDSLERILN</sequence>
<protein>
    <submittedName>
        <fullName evidence="1">Uncharacterized protein</fullName>
    </submittedName>
</protein>
<dbReference type="OrthoDB" id="73096at2"/>
<dbReference type="RefSeq" id="WP_110889013.1">
    <property type="nucleotide sequence ID" value="NZ_QJSX01000033.1"/>
</dbReference>
<evidence type="ECO:0000313" key="2">
    <source>
        <dbReference type="Proteomes" id="UP000248326"/>
    </source>
</evidence>